<accession>A0A1V8TUE6</accession>
<gene>
    <name evidence="2" type="ORF">B0A48_00351</name>
</gene>
<dbReference type="Pfam" id="PF01161">
    <property type="entry name" value="PBP"/>
    <property type="match status" value="1"/>
</dbReference>
<sequence length="274" mass="27529">MKSNTTIAATAALLLSPLASAQTPAGFEPYTSTPLSVSYNGNLTVSSGALIAQPLVQTLPVISSTQTFTGTHMLVFIDLSLPASARYANSTAVLAPGIGDCRTTRLHWLQTGLVQNSAGAFDNNTPATAEYGGPGPPLNDTPHDYAFYLFAQPANFTIPAFNAGRDVFNRSAAARVNYSITAFADVAGAPVAGNYFMTQNAMNNATGSFVNGPACPASLAGTTGAGMSQNGTGAGNGTSGGAKPPVPYTGAGGKVGVMSGALLAVVGGVAFALL</sequence>
<protein>
    <recommendedName>
        <fullName evidence="4">PEBP-like protein</fullName>
    </recommendedName>
</protein>
<keyword evidence="1" id="KW-0732">Signal</keyword>
<dbReference type="OrthoDB" id="2506647at2759"/>
<dbReference type="AlphaFoldDB" id="A0A1V8TUE6"/>
<dbReference type="CDD" id="cd00866">
    <property type="entry name" value="PEBP_euk"/>
    <property type="match status" value="1"/>
</dbReference>
<dbReference type="GO" id="GO:0005543">
    <property type="term" value="F:phospholipid binding"/>
    <property type="evidence" value="ECO:0007669"/>
    <property type="project" value="TreeGrafter"/>
</dbReference>
<evidence type="ECO:0008006" key="4">
    <source>
        <dbReference type="Google" id="ProtNLM"/>
    </source>
</evidence>
<comment type="caution">
    <text evidence="2">The sequence shown here is derived from an EMBL/GenBank/DDBJ whole genome shotgun (WGS) entry which is preliminary data.</text>
</comment>
<dbReference type="STRING" id="1507870.A0A1V8TUE6"/>
<evidence type="ECO:0000313" key="2">
    <source>
        <dbReference type="EMBL" id="OQO14969.1"/>
    </source>
</evidence>
<reference evidence="3" key="1">
    <citation type="submission" date="2017-03" db="EMBL/GenBank/DDBJ databases">
        <title>Genomes of endolithic fungi from Antarctica.</title>
        <authorList>
            <person name="Coleine C."/>
            <person name="Masonjones S."/>
            <person name="Stajich J.E."/>
        </authorList>
    </citation>
    <scope>NUCLEOTIDE SEQUENCE [LARGE SCALE GENOMIC DNA]</scope>
    <source>
        <strain evidence="3">CCFEE 5527</strain>
    </source>
</reference>
<dbReference type="InParanoid" id="A0A1V8TUE6"/>
<dbReference type="PANTHER" id="PTHR11362">
    <property type="entry name" value="PHOSPHATIDYLETHANOLAMINE-BINDING PROTEIN"/>
    <property type="match status" value="1"/>
</dbReference>
<keyword evidence="3" id="KW-1185">Reference proteome</keyword>
<dbReference type="EMBL" id="NAJO01000001">
    <property type="protein sequence ID" value="OQO14969.1"/>
    <property type="molecule type" value="Genomic_DNA"/>
</dbReference>
<feature type="signal peptide" evidence="1">
    <location>
        <begin position="1"/>
        <end position="21"/>
    </location>
</feature>
<organism evidence="2 3">
    <name type="scientific">Cryoendolithus antarcticus</name>
    <dbReference type="NCBI Taxonomy" id="1507870"/>
    <lineage>
        <taxon>Eukaryota</taxon>
        <taxon>Fungi</taxon>
        <taxon>Dikarya</taxon>
        <taxon>Ascomycota</taxon>
        <taxon>Pezizomycotina</taxon>
        <taxon>Dothideomycetes</taxon>
        <taxon>Dothideomycetidae</taxon>
        <taxon>Cladosporiales</taxon>
        <taxon>Cladosporiaceae</taxon>
        <taxon>Cryoendolithus</taxon>
    </lineage>
</organism>
<dbReference type="PANTHER" id="PTHR11362:SF141">
    <property type="entry name" value="PHOSPHATIDYLETHANOLAMINE-BINDING PROTEIN"/>
    <property type="match status" value="1"/>
</dbReference>
<evidence type="ECO:0000256" key="1">
    <source>
        <dbReference type="SAM" id="SignalP"/>
    </source>
</evidence>
<feature type="chain" id="PRO_5013342895" description="PEBP-like protein" evidence="1">
    <location>
        <begin position="22"/>
        <end position="274"/>
    </location>
</feature>
<dbReference type="Gene3D" id="3.90.280.10">
    <property type="entry name" value="PEBP-like"/>
    <property type="match status" value="1"/>
</dbReference>
<dbReference type="Proteomes" id="UP000192596">
    <property type="component" value="Unassembled WGS sequence"/>
</dbReference>
<dbReference type="InterPro" id="IPR036610">
    <property type="entry name" value="PEBP-like_sf"/>
</dbReference>
<evidence type="ECO:0000313" key="3">
    <source>
        <dbReference type="Proteomes" id="UP000192596"/>
    </source>
</evidence>
<dbReference type="InterPro" id="IPR035810">
    <property type="entry name" value="PEBP_euk"/>
</dbReference>
<dbReference type="GO" id="GO:0030414">
    <property type="term" value="F:peptidase inhibitor activity"/>
    <property type="evidence" value="ECO:0007669"/>
    <property type="project" value="TreeGrafter"/>
</dbReference>
<dbReference type="GO" id="GO:0030162">
    <property type="term" value="P:regulation of proteolysis"/>
    <property type="evidence" value="ECO:0007669"/>
    <property type="project" value="TreeGrafter"/>
</dbReference>
<dbReference type="SUPFAM" id="SSF49777">
    <property type="entry name" value="PEBP-like"/>
    <property type="match status" value="1"/>
</dbReference>
<proteinExistence type="predicted"/>
<dbReference type="InterPro" id="IPR008914">
    <property type="entry name" value="PEBP"/>
</dbReference>
<name>A0A1V8TUE6_9PEZI</name>
<dbReference type="GO" id="GO:0046578">
    <property type="term" value="P:regulation of Ras protein signal transduction"/>
    <property type="evidence" value="ECO:0007669"/>
    <property type="project" value="TreeGrafter"/>
</dbReference>